<feature type="region of interest" description="Disordered" evidence="1">
    <location>
        <begin position="1"/>
        <end position="52"/>
    </location>
</feature>
<evidence type="ECO:0000313" key="3">
    <source>
        <dbReference type="Proteomes" id="UP000316621"/>
    </source>
</evidence>
<keyword evidence="3" id="KW-1185">Reference proteome</keyword>
<dbReference type="Gramene" id="RZC60808">
    <property type="protein sequence ID" value="RZC60808"/>
    <property type="gene ID" value="C5167_022600"/>
</dbReference>
<feature type="compositionally biased region" description="Low complexity" evidence="1">
    <location>
        <begin position="1"/>
        <end position="32"/>
    </location>
</feature>
<sequence>MRTRSRSSPSSKHEVSSSATSSSTSGSQYFSTATDFTPSHDPGEDTESNGDHFHCPFKGFDDCRDGVNGRGMGTSSRVTTDVALQFMHEYACLEKTMSSFKPSWNNCLRTIQWTMR</sequence>
<dbReference type="Proteomes" id="UP000316621">
    <property type="component" value="Chromosome 5"/>
</dbReference>
<proteinExistence type="predicted"/>
<reference evidence="2 3" key="1">
    <citation type="journal article" date="2018" name="Science">
        <title>The opium poppy genome and morphinan production.</title>
        <authorList>
            <person name="Guo L."/>
            <person name="Winzer T."/>
            <person name="Yang X."/>
            <person name="Li Y."/>
            <person name="Ning Z."/>
            <person name="He Z."/>
            <person name="Teodor R."/>
            <person name="Lu Y."/>
            <person name="Bowser T.A."/>
            <person name="Graham I.A."/>
            <person name="Ye K."/>
        </authorList>
    </citation>
    <scope>NUCLEOTIDE SEQUENCE [LARGE SCALE GENOMIC DNA]</scope>
    <source>
        <strain evidence="3">cv. HN1</strain>
        <tissue evidence="2">Leaves</tissue>
    </source>
</reference>
<gene>
    <name evidence="2" type="ORF">C5167_022600</name>
</gene>
<organism evidence="2 3">
    <name type="scientific">Papaver somniferum</name>
    <name type="common">Opium poppy</name>
    <dbReference type="NCBI Taxonomy" id="3469"/>
    <lineage>
        <taxon>Eukaryota</taxon>
        <taxon>Viridiplantae</taxon>
        <taxon>Streptophyta</taxon>
        <taxon>Embryophyta</taxon>
        <taxon>Tracheophyta</taxon>
        <taxon>Spermatophyta</taxon>
        <taxon>Magnoliopsida</taxon>
        <taxon>Ranunculales</taxon>
        <taxon>Papaveraceae</taxon>
        <taxon>Papaveroideae</taxon>
        <taxon>Papaver</taxon>
    </lineage>
</organism>
<name>A0A4Y7JLZ6_PAPSO</name>
<evidence type="ECO:0000313" key="2">
    <source>
        <dbReference type="EMBL" id="RZC60808.1"/>
    </source>
</evidence>
<accession>A0A4Y7JLZ6</accession>
<dbReference type="EMBL" id="CM010719">
    <property type="protein sequence ID" value="RZC60808.1"/>
    <property type="molecule type" value="Genomic_DNA"/>
</dbReference>
<evidence type="ECO:0000256" key="1">
    <source>
        <dbReference type="SAM" id="MobiDB-lite"/>
    </source>
</evidence>
<protein>
    <submittedName>
        <fullName evidence="2">Uncharacterized protein</fullName>
    </submittedName>
</protein>
<dbReference type="AlphaFoldDB" id="A0A4Y7JLZ6"/>